<name>A0AAD5H6S0_9CHLO</name>
<dbReference type="InterPro" id="IPR040320">
    <property type="entry name" value="At4g37920-like"/>
</dbReference>
<comment type="caution">
    <text evidence="2">The sequence shown here is derived from an EMBL/GenBank/DDBJ whole genome shotgun (WGS) entry which is preliminary data.</text>
</comment>
<evidence type="ECO:0000313" key="3">
    <source>
        <dbReference type="Proteomes" id="UP001205105"/>
    </source>
</evidence>
<dbReference type="EMBL" id="JADXDR010000002">
    <property type="protein sequence ID" value="KAI7846439.1"/>
    <property type="molecule type" value="Genomic_DNA"/>
</dbReference>
<sequence length="414" mass="45269">MQAVRGVAAAAAVAAAAPPPRRHCAAPLRPQARPAPSSTRLHAIPDPSSSSSSNGADDGEIVASTRQRRGTAAAAPPVPGGSLKQEAVQSNREVSDKLIDVFQQKKPAEWRKLIAYSKQWPLLAQGVLDRIEERAVAAAEAGEEEEQLALRRLGRRLATVHEELGMYQQLIDKFRSAPSSDWEGMVSLNRNTLSGEFFKYLDLRIKAAHDAAVEQEALLALAAQLAALVEAYDRVARDEQAMEAAAESFSSLLQVDSLEEADKKIDELAATGKLDPALLLMMAKAYAGSKETDITQEEVKDVMAHLYFKAKESFAQQAPKEVRILKYLLTVDSESDRVQLLEQAFEPGSELEGAEVDYLCTTPPLLLNTIENVLTLYDSSRGRGTMAGDAASLMSPEVIERLRDLQKMIKRKYM</sequence>
<protein>
    <submittedName>
        <fullName evidence="2">Uncharacterized protein</fullName>
    </submittedName>
</protein>
<feature type="compositionally biased region" description="Low complexity" evidence="1">
    <location>
        <begin position="25"/>
        <end position="36"/>
    </location>
</feature>
<gene>
    <name evidence="2" type="ORF">COHA_000050</name>
</gene>
<accession>A0AAD5H6S0</accession>
<feature type="region of interest" description="Disordered" evidence="1">
    <location>
        <begin position="1"/>
        <end position="84"/>
    </location>
</feature>
<evidence type="ECO:0000313" key="2">
    <source>
        <dbReference type="EMBL" id="KAI7846439.1"/>
    </source>
</evidence>
<dbReference type="PANTHER" id="PTHR31755:SF3">
    <property type="entry name" value="EXOCYST COMPLEX COMPONENT SEC6"/>
    <property type="match status" value="1"/>
</dbReference>
<organism evidence="2 3">
    <name type="scientific">Chlorella ohadii</name>
    <dbReference type="NCBI Taxonomy" id="2649997"/>
    <lineage>
        <taxon>Eukaryota</taxon>
        <taxon>Viridiplantae</taxon>
        <taxon>Chlorophyta</taxon>
        <taxon>core chlorophytes</taxon>
        <taxon>Trebouxiophyceae</taxon>
        <taxon>Chlorellales</taxon>
        <taxon>Chlorellaceae</taxon>
        <taxon>Chlorella clade</taxon>
        <taxon>Chlorella</taxon>
    </lineage>
</organism>
<feature type="compositionally biased region" description="Low complexity" evidence="1">
    <location>
        <begin position="1"/>
        <end position="16"/>
    </location>
</feature>
<dbReference type="AlphaFoldDB" id="A0AAD5H6S0"/>
<dbReference type="PANTHER" id="PTHR31755">
    <property type="entry name" value="FOLATE RECEPTOR-LIKE"/>
    <property type="match status" value="1"/>
</dbReference>
<proteinExistence type="predicted"/>
<reference evidence="2" key="1">
    <citation type="submission" date="2020-11" db="EMBL/GenBank/DDBJ databases">
        <title>Chlorella ohadii genome sequencing and assembly.</title>
        <authorList>
            <person name="Murik O."/>
            <person name="Treves H."/>
            <person name="Kedem I."/>
            <person name="Shotland Y."/>
            <person name="Kaplan A."/>
        </authorList>
    </citation>
    <scope>NUCLEOTIDE SEQUENCE</scope>
    <source>
        <strain evidence="2">1</strain>
    </source>
</reference>
<dbReference type="Proteomes" id="UP001205105">
    <property type="component" value="Unassembled WGS sequence"/>
</dbReference>
<evidence type="ECO:0000256" key="1">
    <source>
        <dbReference type="SAM" id="MobiDB-lite"/>
    </source>
</evidence>
<keyword evidence="3" id="KW-1185">Reference proteome</keyword>